<reference evidence="3" key="4">
    <citation type="submission" date="2022-04" db="EMBL/GenBank/DDBJ databases">
        <authorList>
            <person name="Komine T."/>
            <person name="Fukano H."/>
            <person name="Wada S."/>
        </authorList>
    </citation>
    <scope>NUCLEOTIDE SEQUENCE</scope>
    <source>
        <strain evidence="3">NJB18185</strain>
    </source>
</reference>
<keyword evidence="4" id="KW-1185">Reference proteome</keyword>
<dbReference type="SUPFAM" id="SSF56281">
    <property type="entry name" value="Metallo-hydrolase/oxidoreductase"/>
    <property type="match status" value="1"/>
</dbReference>
<sequence length="308" mass="33515">MTTETQSTDTDQADPKASPPIRATVYVGRWPTIPAVEVPGWPKGKFSPTTSTIISGATEAVLVDAQYLKDDVRDLGDLIERTGKRLTTIYITHAHADHYLGLGPLLQRFPDARCVALPNVVEAIKQTMELQQTQWGLLFGDATVEGGPLPEPIEGDTLYVDGSPLHVIEVKQADINPTSIVHIPAIGVVVAGDAIYNEIHAMLGLSTPEQWQDWLGTVDLVENLHPRMIVAGHRRPDGDDHAVDSMIAQTRSYIRDFAAQSEAAETVDDLVSAMTARYPHHGNLWTLQFSASNVIGRRDGGNSLTEAS</sequence>
<dbReference type="CDD" id="cd07739">
    <property type="entry name" value="metallo-hydrolase-like_MBL-fold"/>
    <property type="match status" value="1"/>
</dbReference>
<dbReference type="InterPro" id="IPR001279">
    <property type="entry name" value="Metallo-B-lactamas"/>
</dbReference>
<name>A0AA37PI43_9MYCO</name>
<evidence type="ECO:0000313" key="5">
    <source>
        <dbReference type="Proteomes" id="UP001139505"/>
    </source>
</evidence>
<reference evidence="4" key="2">
    <citation type="submission" date="2018-04" db="EMBL/GenBank/DDBJ databases">
        <title>Draft genome sequence of Mycobacterium montefiorense isolated from Japanese black salamander.</title>
        <authorList>
            <person name="Fukano H."/>
            <person name="Yoshida M."/>
            <person name="Shimizu A."/>
            <person name="Iwao H."/>
            <person name="Kurata O."/>
            <person name="Katayama Y."/>
            <person name="Omatsu T."/>
            <person name="Mizutani T."/>
            <person name="Wada S."/>
            <person name="Hoshino Y."/>
        </authorList>
    </citation>
    <scope>NUCLEOTIDE SEQUENCE [LARGE SCALE GENOMIC DNA]</scope>
    <source>
        <strain evidence="4">BS</strain>
    </source>
</reference>
<evidence type="ECO:0000259" key="1">
    <source>
        <dbReference type="SMART" id="SM00849"/>
    </source>
</evidence>
<reference evidence="3" key="3">
    <citation type="journal article" date="2022" name="Microbiol. Resour. Announc.">
        <title>Draft Genome Sequences of Eight Mycobacterium montefiorense Strains Isolated from Salamanders in Captivity.</title>
        <authorList>
            <person name="Komine T."/>
            <person name="Ihara H."/>
            <person name="Fukano H."/>
            <person name="Hoshino Y."/>
            <person name="Kurata O."/>
            <person name="Wada S."/>
        </authorList>
    </citation>
    <scope>NUCLEOTIDE SEQUENCE</scope>
    <source>
        <strain evidence="3">NJB18185</strain>
    </source>
</reference>
<dbReference type="Pfam" id="PF00753">
    <property type="entry name" value="Lactamase_B"/>
    <property type="match status" value="1"/>
</dbReference>
<dbReference type="EMBL" id="BFCH01000011">
    <property type="protein sequence ID" value="GBG37412.1"/>
    <property type="molecule type" value="Genomic_DNA"/>
</dbReference>
<dbReference type="RefSeq" id="WP_108921566.1">
    <property type="nucleotide sequence ID" value="NZ_BFCH01000011.1"/>
</dbReference>
<proteinExistence type="predicted"/>
<dbReference type="PANTHER" id="PTHR42951:SF14">
    <property type="entry name" value="METALLO-BETA-LACTAMASE SUPERFAMILY PROTEIN"/>
    <property type="match status" value="1"/>
</dbReference>
<gene>
    <name evidence="2" type="ORF">MmonteBS_17840</name>
    <name evidence="3" type="ORF">NJB18185_00540</name>
</gene>
<evidence type="ECO:0000313" key="3">
    <source>
        <dbReference type="EMBL" id="GKU70276.1"/>
    </source>
</evidence>
<dbReference type="SMART" id="SM00849">
    <property type="entry name" value="Lactamase_B"/>
    <property type="match status" value="1"/>
</dbReference>
<comment type="caution">
    <text evidence="3">The sequence shown here is derived from an EMBL/GenBank/DDBJ whole genome shotgun (WGS) entry which is preliminary data.</text>
</comment>
<dbReference type="InterPro" id="IPR036866">
    <property type="entry name" value="RibonucZ/Hydroxyglut_hydro"/>
</dbReference>
<feature type="domain" description="Metallo-beta-lactamase" evidence="1">
    <location>
        <begin position="48"/>
        <end position="233"/>
    </location>
</feature>
<reference evidence="2" key="1">
    <citation type="journal article" date="2018" name="Genome Announc.">
        <title>Draft Genome Sequence of Mycobacterium montefiorense Isolated from Japanese Black Salamander (Hynobius nigrescens).</title>
        <authorList>
            <person name="Fukano H."/>
            <person name="Yoshida M."/>
            <person name="Shimizu A."/>
            <person name="Iwao H."/>
            <person name="Katayama Y."/>
            <person name="Omatsu T."/>
            <person name="Mizutani T."/>
            <person name="Kurata O."/>
            <person name="Wada S."/>
            <person name="Hoshino Y."/>
        </authorList>
    </citation>
    <scope>NUCLEOTIDE SEQUENCE</scope>
    <source>
        <strain evidence="2">BS</strain>
    </source>
</reference>
<dbReference type="Gene3D" id="3.60.15.10">
    <property type="entry name" value="Ribonuclease Z/Hydroxyacylglutathione hydrolase-like"/>
    <property type="match status" value="1"/>
</dbReference>
<dbReference type="AlphaFoldDB" id="A0AA37PI43"/>
<dbReference type="EMBL" id="BQYH01000002">
    <property type="protein sequence ID" value="GKU70276.1"/>
    <property type="molecule type" value="Genomic_DNA"/>
</dbReference>
<organism evidence="3 5">
    <name type="scientific">Mycobacterium montefiorense</name>
    <dbReference type="NCBI Taxonomy" id="154654"/>
    <lineage>
        <taxon>Bacteria</taxon>
        <taxon>Bacillati</taxon>
        <taxon>Actinomycetota</taxon>
        <taxon>Actinomycetes</taxon>
        <taxon>Mycobacteriales</taxon>
        <taxon>Mycobacteriaceae</taxon>
        <taxon>Mycobacterium</taxon>
        <taxon>Mycobacterium simiae complex</taxon>
    </lineage>
</organism>
<dbReference type="Proteomes" id="UP000245060">
    <property type="component" value="Unassembled WGS sequence"/>
</dbReference>
<dbReference type="InterPro" id="IPR050855">
    <property type="entry name" value="NDM-1-like"/>
</dbReference>
<evidence type="ECO:0000313" key="4">
    <source>
        <dbReference type="Proteomes" id="UP000245060"/>
    </source>
</evidence>
<evidence type="ECO:0000313" key="2">
    <source>
        <dbReference type="EMBL" id="GBG37412.1"/>
    </source>
</evidence>
<protein>
    <submittedName>
        <fullName evidence="3">MBL fold metallo-hydrolase</fullName>
    </submittedName>
</protein>
<accession>A0AA37PI43</accession>
<dbReference type="Proteomes" id="UP001139505">
    <property type="component" value="Unassembled WGS sequence"/>
</dbReference>
<dbReference type="PANTHER" id="PTHR42951">
    <property type="entry name" value="METALLO-BETA-LACTAMASE DOMAIN-CONTAINING"/>
    <property type="match status" value="1"/>
</dbReference>